<dbReference type="EMBL" id="CP049889">
    <property type="protein sequence ID" value="QIK52385.1"/>
    <property type="molecule type" value="Genomic_DNA"/>
</dbReference>
<dbReference type="RefSeq" id="WP_166063425.1">
    <property type="nucleotide sequence ID" value="NZ_CP049889.1"/>
</dbReference>
<keyword evidence="8" id="KW-1185">Reference proteome</keyword>
<dbReference type="PRINTS" id="PR00508">
    <property type="entry name" value="S21N4MTFRASE"/>
</dbReference>
<dbReference type="InterPro" id="IPR002052">
    <property type="entry name" value="DNA_methylase_N6_adenine_CS"/>
</dbReference>
<dbReference type="PANTHER" id="PTHR13370:SF3">
    <property type="entry name" value="TRNA (GUANINE(10)-N2)-METHYLTRANSFERASE HOMOLOG"/>
    <property type="match status" value="1"/>
</dbReference>
<dbReference type="InterPro" id="IPR002941">
    <property type="entry name" value="DNA_methylase_N4/N6"/>
</dbReference>
<dbReference type="GO" id="GO:0032259">
    <property type="term" value="P:methylation"/>
    <property type="evidence" value="ECO:0007669"/>
    <property type="project" value="UniProtKB-KW"/>
</dbReference>
<evidence type="ECO:0000256" key="1">
    <source>
        <dbReference type="ARBA" id="ARBA00006594"/>
    </source>
</evidence>
<dbReference type="GO" id="GO:0008170">
    <property type="term" value="F:N-methyltransferase activity"/>
    <property type="evidence" value="ECO:0007669"/>
    <property type="project" value="InterPro"/>
</dbReference>
<dbReference type="SUPFAM" id="SSF53335">
    <property type="entry name" value="S-adenosyl-L-methionine-dependent methyltransferases"/>
    <property type="match status" value="1"/>
</dbReference>
<dbReference type="REBASE" id="390961">
    <property type="entry name" value="M.Jpo69148ORF10200P"/>
</dbReference>
<proteinExistence type="inferred from homology"/>
<comment type="similarity">
    <text evidence="1 5">Belongs to the N(4)/N(6)-methyltransferase family.</text>
</comment>
<evidence type="ECO:0000313" key="8">
    <source>
        <dbReference type="Proteomes" id="UP000501830"/>
    </source>
</evidence>
<dbReference type="GO" id="GO:0009307">
    <property type="term" value="P:DNA restriction-modification system"/>
    <property type="evidence" value="ECO:0007669"/>
    <property type="project" value="UniProtKB-KW"/>
</dbReference>
<keyword evidence="2 7" id="KW-0489">Methyltransferase</keyword>
<gene>
    <name evidence="7" type="ORF">G7058_10200</name>
</gene>
<dbReference type="PANTHER" id="PTHR13370">
    <property type="entry name" value="RNA METHYLASE-RELATED"/>
    <property type="match status" value="1"/>
</dbReference>
<dbReference type="AlphaFoldDB" id="A0A6G7WJD8"/>
<dbReference type="Gene3D" id="3.40.50.150">
    <property type="entry name" value="Vaccinia Virus protein VP39"/>
    <property type="match status" value="1"/>
</dbReference>
<dbReference type="KEGG" id="jpo:G7058_10200"/>
<dbReference type="PROSITE" id="PS00092">
    <property type="entry name" value="N6_MTASE"/>
    <property type="match status" value="1"/>
</dbReference>
<dbReference type="Pfam" id="PF01555">
    <property type="entry name" value="N6_N4_Mtase"/>
    <property type="match status" value="1"/>
</dbReference>
<keyword evidence="3 7" id="KW-0808">Transferase</keyword>
<keyword evidence="4" id="KW-0680">Restriction system</keyword>
<dbReference type="GO" id="GO:0003677">
    <property type="term" value="F:DNA binding"/>
    <property type="evidence" value="ECO:0007669"/>
    <property type="project" value="InterPro"/>
</dbReference>
<evidence type="ECO:0000256" key="5">
    <source>
        <dbReference type="RuleBase" id="RU362026"/>
    </source>
</evidence>
<dbReference type="GeneID" id="94553656"/>
<organism evidence="7 8">
    <name type="scientific">Jeotgalibaca porci</name>
    <dbReference type="NCBI Taxonomy" id="1868793"/>
    <lineage>
        <taxon>Bacteria</taxon>
        <taxon>Bacillati</taxon>
        <taxon>Bacillota</taxon>
        <taxon>Bacilli</taxon>
        <taxon>Lactobacillales</taxon>
        <taxon>Carnobacteriaceae</taxon>
        <taxon>Jeotgalibaca</taxon>
    </lineage>
</organism>
<dbReference type="EC" id="2.1.1.-" evidence="5"/>
<accession>A0A6G7WJD8</accession>
<evidence type="ECO:0000256" key="3">
    <source>
        <dbReference type="ARBA" id="ARBA00022679"/>
    </source>
</evidence>
<dbReference type="InterPro" id="IPR029063">
    <property type="entry name" value="SAM-dependent_MTases_sf"/>
</dbReference>
<evidence type="ECO:0000256" key="4">
    <source>
        <dbReference type="ARBA" id="ARBA00022747"/>
    </source>
</evidence>
<reference evidence="7 8" key="1">
    <citation type="journal article" date="2017" name="Int. J. Syst. Evol. Microbiol.">
        <title>Jeotgalibaca porci sp. nov. and Jeotgalibaca arthritidis sp. nov., isolated from pigs, and emended description of the genus Jeotgalibaca.</title>
        <authorList>
            <person name="Zamora L."/>
            <person name="Perez-Sancho M."/>
            <person name="Dominguez L."/>
            <person name="Fernandez-Garayzabal J.F."/>
            <person name="Vela A.I."/>
        </authorList>
    </citation>
    <scope>NUCLEOTIDE SEQUENCE [LARGE SCALE GENOMIC DNA]</scope>
    <source>
        <strain evidence="7 8">CCUG 69148</strain>
    </source>
</reference>
<dbReference type="InterPro" id="IPR001091">
    <property type="entry name" value="RM_Methyltransferase"/>
</dbReference>
<sequence>MQLQKSKRNKTIDLTVEEGKHYLSRCMSVTEPQTLQAILNRTIIGDTFEVLPLLPLGKADLIIVDPPYNLTKSYHGKQFSKQKTTDYEEYTERWLSLLVLLLKPNGSLYVCCDWQSSLIIGPLLSKHLKVKNRITWQREKGRGSRSNWKNSMEDIWFCTKSDTYTFNVDDVKMRKKVWAPYTKGGKPKDWEQTKTGNFRDTYPSNFWNDITIPFWSMAENTAHPTQKPEKLIAKLVLASSNKGDIILDPFLGSGTTSVVAQKLGRNYIGIEQNERYATWTEKRLESALTDSSIQGYRQQIFWDRNVQETQKGKLT</sequence>
<protein>
    <recommendedName>
        <fullName evidence="5">Methyltransferase</fullName>
        <ecNumber evidence="5">2.1.1.-</ecNumber>
    </recommendedName>
</protein>
<name>A0A6G7WJD8_9LACT</name>
<dbReference type="GO" id="GO:0009007">
    <property type="term" value="F:site-specific DNA-methyltransferase (adenine-specific) activity"/>
    <property type="evidence" value="ECO:0007669"/>
    <property type="project" value="TreeGrafter"/>
</dbReference>
<dbReference type="Proteomes" id="UP000501830">
    <property type="component" value="Chromosome"/>
</dbReference>
<evidence type="ECO:0000313" key="7">
    <source>
        <dbReference type="EMBL" id="QIK52385.1"/>
    </source>
</evidence>
<dbReference type="GO" id="GO:0005737">
    <property type="term" value="C:cytoplasm"/>
    <property type="evidence" value="ECO:0007669"/>
    <property type="project" value="TreeGrafter"/>
</dbReference>
<evidence type="ECO:0000256" key="2">
    <source>
        <dbReference type="ARBA" id="ARBA00022603"/>
    </source>
</evidence>
<feature type="domain" description="DNA methylase N-4/N-6" evidence="6">
    <location>
        <begin position="60"/>
        <end position="279"/>
    </location>
</feature>
<evidence type="ECO:0000259" key="6">
    <source>
        <dbReference type="Pfam" id="PF01555"/>
    </source>
</evidence>